<proteinExistence type="predicted"/>
<dbReference type="PANTHER" id="PTHR43792:SF16">
    <property type="entry name" value="N-ACETYLTRANSFERASE DOMAIN-CONTAINING PROTEIN"/>
    <property type="match status" value="1"/>
</dbReference>
<reference evidence="3" key="1">
    <citation type="journal article" date="2019" name="Int. J. Syst. Evol. Microbiol.">
        <title>The Global Catalogue of Microorganisms (GCM) 10K type strain sequencing project: providing services to taxonomists for standard genome sequencing and annotation.</title>
        <authorList>
            <consortium name="The Broad Institute Genomics Platform"/>
            <consortium name="The Broad Institute Genome Sequencing Center for Infectious Disease"/>
            <person name="Wu L."/>
            <person name="Ma J."/>
        </authorList>
    </citation>
    <scope>NUCLEOTIDE SEQUENCE [LARGE SCALE GENOMIC DNA]</scope>
    <source>
        <strain evidence="3">JCM 15591</strain>
    </source>
</reference>
<evidence type="ECO:0000313" key="3">
    <source>
        <dbReference type="Proteomes" id="UP001501475"/>
    </source>
</evidence>
<dbReference type="InterPro" id="IPR016181">
    <property type="entry name" value="Acyl_CoA_acyltransferase"/>
</dbReference>
<dbReference type="PANTHER" id="PTHR43792">
    <property type="entry name" value="GNAT FAMILY, PUTATIVE (AFU_ORTHOLOGUE AFUA_3G00765)-RELATED-RELATED"/>
    <property type="match status" value="1"/>
</dbReference>
<dbReference type="EMBL" id="BAAAPN010000059">
    <property type="protein sequence ID" value="GAA1770221.1"/>
    <property type="molecule type" value="Genomic_DNA"/>
</dbReference>
<dbReference type="InterPro" id="IPR000182">
    <property type="entry name" value="GNAT_dom"/>
</dbReference>
<dbReference type="Gene3D" id="3.40.630.30">
    <property type="match status" value="1"/>
</dbReference>
<sequence>MHTARLRLEPMSWDHLDDLVELDADAEVMRFLGPARRRDEVVGRMTERLSPSDDALGLGFWVGFERERFCGWWALAMVRPATAELGYRLARHAWGRGLATEGSIALIDHGFATAGVELIVAETMVVNRGSRAVMAKLGMRHTHTEMREWSDPLPGAEQGEWLTAISRAEWEAAASRRA</sequence>
<dbReference type="Proteomes" id="UP001501475">
    <property type="component" value="Unassembled WGS sequence"/>
</dbReference>
<accession>A0ABP4X603</accession>
<keyword evidence="3" id="KW-1185">Reference proteome</keyword>
<dbReference type="InterPro" id="IPR051531">
    <property type="entry name" value="N-acetyltransferase"/>
</dbReference>
<comment type="caution">
    <text evidence="2">The sequence shown here is derived from an EMBL/GenBank/DDBJ whole genome shotgun (WGS) entry which is preliminary data.</text>
</comment>
<dbReference type="PROSITE" id="PS51186">
    <property type="entry name" value="GNAT"/>
    <property type="match status" value="1"/>
</dbReference>
<organism evidence="2 3">
    <name type="scientific">Nostocoides vanveenii</name>
    <dbReference type="NCBI Taxonomy" id="330835"/>
    <lineage>
        <taxon>Bacteria</taxon>
        <taxon>Bacillati</taxon>
        <taxon>Actinomycetota</taxon>
        <taxon>Actinomycetes</taxon>
        <taxon>Micrococcales</taxon>
        <taxon>Intrasporangiaceae</taxon>
        <taxon>Nostocoides</taxon>
    </lineage>
</organism>
<name>A0ABP4X603_9MICO</name>
<dbReference type="Pfam" id="PF13302">
    <property type="entry name" value="Acetyltransf_3"/>
    <property type="match status" value="1"/>
</dbReference>
<gene>
    <name evidence="2" type="ORF">GCM10009810_30970</name>
</gene>
<dbReference type="SUPFAM" id="SSF55729">
    <property type="entry name" value="Acyl-CoA N-acyltransferases (Nat)"/>
    <property type="match status" value="1"/>
</dbReference>
<feature type="domain" description="N-acetyltransferase" evidence="1">
    <location>
        <begin position="6"/>
        <end position="160"/>
    </location>
</feature>
<evidence type="ECO:0000313" key="2">
    <source>
        <dbReference type="EMBL" id="GAA1770221.1"/>
    </source>
</evidence>
<evidence type="ECO:0000259" key="1">
    <source>
        <dbReference type="PROSITE" id="PS51186"/>
    </source>
</evidence>
<protein>
    <submittedName>
        <fullName evidence="2">GNAT family N-acetyltransferase</fullName>
    </submittedName>
</protein>